<evidence type="ECO:0000313" key="1">
    <source>
        <dbReference type="EMBL" id="MFI9122812.1"/>
    </source>
</evidence>
<dbReference type="Proteomes" id="UP001614391">
    <property type="component" value="Unassembled WGS sequence"/>
</dbReference>
<sequence length="205" mass="21828">MTAEYPYAPLNGPVDFASRLAAAEDWTYAALEARQEGPWAPTEAEGPILADLVAATNPLHGGRLPPHTGDAVYVRLGRIGNWAGALRLAARAGGWKLRPVVGTDPSSLVRPFDAADLLSGVYALAEQGEQWQRLMLATVDDLNAAARERPSRRPRPLEEAIEERAPGFAKELAAAEGFFTGPGTLDDLPSYLARTAPPPIGDPPA</sequence>
<evidence type="ECO:0000313" key="2">
    <source>
        <dbReference type="Proteomes" id="UP001614391"/>
    </source>
</evidence>
<organism evidence="1 2">
    <name type="scientific">Streptomyces bikiniensis</name>
    <dbReference type="NCBI Taxonomy" id="1896"/>
    <lineage>
        <taxon>Bacteria</taxon>
        <taxon>Bacillati</taxon>
        <taxon>Actinomycetota</taxon>
        <taxon>Actinomycetes</taxon>
        <taxon>Kitasatosporales</taxon>
        <taxon>Streptomycetaceae</taxon>
        <taxon>Streptomyces</taxon>
    </lineage>
</organism>
<name>A0ABW8D0B6_STRBI</name>
<protein>
    <submittedName>
        <fullName evidence="1">Uncharacterized protein</fullName>
    </submittedName>
</protein>
<dbReference type="EMBL" id="JBITYT010000013">
    <property type="protein sequence ID" value="MFI9122812.1"/>
    <property type="molecule type" value="Genomic_DNA"/>
</dbReference>
<gene>
    <name evidence="1" type="ORF">ACIGW0_26055</name>
</gene>
<accession>A0ABW8D0B6</accession>
<reference evidence="1 2" key="1">
    <citation type="submission" date="2024-10" db="EMBL/GenBank/DDBJ databases">
        <title>The Natural Products Discovery Center: Release of the First 8490 Sequenced Strains for Exploring Actinobacteria Biosynthetic Diversity.</title>
        <authorList>
            <person name="Kalkreuter E."/>
            <person name="Kautsar S.A."/>
            <person name="Yang D."/>
            <person name="Bader C.D."/>
            <person name="Teijaro C.N."/>
            <person name="Fluegel L."/>
            <person name="Davis C.M."/>
            <person name="Simpson J.R."/>
            <person name="Lauterbach L."/>
            <person name="Steele A.D."/>
            <person name="Gui C."/>
            <person name="Meng S."/>
            <person name="Li G."/>
            <person name="Viehrig K."/>
            <person name="Ye F."/>
            <person name="Su P."/>
            <person name="Kiefer A.F."/>
            <person name="Nichols A."/>
            <person name="Cepeda A.J."/>
            <person name="Yan W."/>
            <person name="Fan B."/>
            <person name="Jiang Y."/>
            <person name="Adhikari A."/>
            <person name="Zheng C.-J."/>
            <person name="Schuster L."/>
            <person name="Cowan T.M."/>
            <person name="Smanski M.J."/>
            <person name="Chevrette M.G."/>
            <person name="De Carvalho L.P.S."/>
            <person name="Shen B."/>
        </authorList>
    </citation>
    <scope>NUCLEOTIDE SEQUENCE [LARGE SCALE GENOMIC DNA]</scope>
    <source>
        <strain evidence="1 2">NPDC053346</strain>
    </source>
</reference>
<keyword evidence="2" id="KW-1185">Reference proteome</keyword>
<dbReference type="RefSeq" id="WP_399619264.1">
    <property type="nucleotide sequence ID" value="NZ_JBITYT010000013.1"/>
</dbReference>
<proteinExistence type="predicted"/>
<comment type="caution">
    <text evidence="1">The sequence shown here is derived from an EMBL/GenBank/DDBJ whole genome shotgun (WGS) entry which is preliminary data.</text>
</comment>